<evidence type="ECO:0000313" key="9">
    <source>
        <dbReference type="EMBL" id="HGY93938.1"/>
    </source>
</evidence>
<organism evidence="9">
    <name type="scientific">Acidobacterium capsulatum</name>
    <dbReference type="NCBI Taxonomy" id="33075"/>
    <lineage>
        <taxon>Bacteria</taxon>
        <taxon>Pseudomonadati</taxon>
        <taxon>Acidobacteriota</taxon>
        <taxon>Terriglobia</taxon>
        <taxon>Terriglobales</taxon>
        <taxon>Acidobacteriaceae</taxon>
        <taxon>Acidobacterium</taxon>
    </lineage>
</organism>
<evidence type="ECO:0000256" key="1">
    <source>
        <dbReference type="ARBA" id="ARBA00004816"/>
    </source>
</evidence>
<dbReference type="NCBIfam" id="TIGR00126">
    <property type="entry name" value="deoC"/>
    <property type="match status" value="1"/>
</dbReference>
<dbReference type="EMBL" id="DTKL01000021">
    <property type="protein sequence ID" value="HGY93938.1"/>
    <property type="molecule type" value="Genomic_DNA"/>
</dbReference>
<dbReference type="SMART" id="SM01133">
    <property type="entry name" value="DeoC"/>
    <property type="match status" value="1"/>
</dbReference>
<dbReference type="InterPro" id="IPR013785">
    <property type="entry name" value="Aldolase_TIM"/>
</dbReference>
<sequence>MSHATTASHSSSASAPLHLPVGNPGTPLDLDWVASVTANTSAIERRVQTLTARRTVKKDWQAAWLLKAITCIDLTTLSGDDTAERVRRLCAKARQPLKPELVQALGIAPLRLTVGAVCVYHTFVETAVQALEGSGIPVAAVSTGFPAGLSPLAERVAEIRRSVEAGAREIDIVIQRGQVLTGQWQALYDEVATFKQACGPGVHLKAILGTGDLMTLRNVGRASVVAMMAGADFIKTSTGKEAVNATLPVSLVMARAIRQYFERTGIAVGFKPAGGLRTAKQALEWMFLMREELGRAWLEPHLFRFGASGMLTDIERQLEHHVTGRYSAAYRQPMA</sequence>
<accession>A0A7V4XRQ7</accession>
<dbReference type="AlphaFoldDB" id="A0A7V4XRQ7"/>
<evidence type="ECO:0000256" key="3">
    <source>
        <dbReference type="ARBA" id="ARBA00012515"/>
    </source>
</evidence>
<dbReference type="Pfam" id="PF01791">
    <property type="entry name" value="DeoC"/>
    <property type="match status" value="1"/>
</dbReference>
<name>A0A7V4XRQ7_9BACT</name>
<dbReference type="GO" id="GO:0016052">
    <property type="term" value="P:carbohydrate catabolic process"/>
    <property type="evidence" value="ECO:0007669"/>
    <property type="project" value="TreeGrafter"/>
</dbReference>
<comment type="catalytic activity">
    <reaction evidence="6">
        <text>2-deoxy-D-ribose 5-phosphate = D-glyceraldehyde 3-phosphate + acetaldehyde</text>
        <dbReference type="Rhea" id="RHEA:12821"/>
        <dbReference type="ChEBI" id="CHEBI:15343"/>
        <dbReference type="ChEBI" id="CHEBI:59776"/>
        <dbReference type="ChEBI" id="CHEBI:62877"/>
        <dbReference type="EC" id="4.1.2.4"/>
    </reaction>
</comment>
<evidence type="ECO:0000256" key="8">
    <source>
        <dbReference type="SAM" id="MobiDB-lite"/>
    </source>
</evidence>
<comment type="caution">
    <text evidence="9">The sequence shown here is derived from an EMBL/GenBank/DDBJ whole genome shotgun (WGS) entry which is preliminary data.</text>
</comment>
<comment type="similarity">
    <text evidence="2">Belongs to the DeoC/FbaB aldolase family. DeoC type 2 subfamily.</text>
</comment>
<dbReference type="EC" id="4.1.2.4" evidence="3 7"/>
<evidence type="ECO:0000256" key="4">
    <source>
        <dbReference type="ARBA" id="ARBA00023239"/>
    </source>
</evidence>
<dbReference type="Gene3D" id="3.20.20.70">
    <property type="entry name" value="Aldolase class I"/>
    <property type="match status" value="1"/>
</dbReference>
<dbReference type="GO" id="GO:0009264">
    <property type="term" value="P:deoxyribonucleotide catabolic process"/>
    <property type="evidence" value="ECO:0007669"/>
    <property type="project" value="UniProtKB-UniRule"/>
</dbReference>
<comment type="pathway">
    <text evidence="1">Carbohydrate degradation; 2-deoxy-D-ribose 1-phosphate degradation; D-glyceraldehyde 3-phosphate and acetaldehyde from 2-deoxy-alpha-D-ribose 1-phosphate: step 2/2.</text>
</comment>
<feature type="compositionally biased region" description="Low complexity" evidence="8">
    <location>
        <begin position="1"/>
        <end position="15"/>
    </location>
</feature>
<dbReference type="InterPro" id="IPR011343">
    <property type="entry name" value="DeoC"/>
</dbReference>
<dbReference type="CDD" id="cd00959">
    <property type="entry name" value="DeoC"/>
    <property type="match status" value="1"/>
</dbReference>
<evidence type="ECO:0000256" key="5">
    <source>
        <dbReference type="ARBA" id="ARBA00023270"/>
    </source>
</evidence>
<dbReference type="SUPFAM" id="SSF51569">
    <property type="entry name" value="Aldolase"/>
    <property type="match status" value="1"/>
</dbReference>
<evidence type="ECO:0000256" key="6">
    <source>
        <dbReference type="ARBA" id="ARBA00048791"/>
    </source>
</evidence>
<dbReference type="InterPro" id="IPR002915">
    <property type="entry name" value="DeoC/FbaB/LacD_aldolase"/>
</dbReference>
<proteinExistence type="inferred from homology"/>
<keyword evidence="4 9" id="KW-0456">Lyase</keyword>
<dbReference type="PANTHER" id="PTHR10889:SF3">
    <property type="entry name" value="DEOXYRIBOSE-PHOSPHATE ALDOLASE"/>
    <property type="match status" value="1"/>
</dbReference>
<reference evidence="9" key="1">
    <citation type="journal article" date="2020" name="mSystems">
        <title>Genome- and Community-Level Interaction Insights into Carbon Utilization and Element Cycling Functions of Hydrothermarchaeota in Hydrothermal Sediment.</title>
        <authorList>
            <person name="Zhou Z."/>
            <person name="Liu Y."/>
            <person name="Xu W."/>
            <person name="Pan J."/>
            <person name="Luo Z.H."/>
            <person name="Li M."/>
        </authorList>
    </citation>
    <scope>NUCLEOTIDE SEQUENCE [LARGE SCALE GENOMIC DNA]</scope>
    <source>
        <strain evidence="9">SpSt-855</strain>
    </source>
</reference>
<protein>
    <recommendedName>
        <fullName evidence="3 7">Deoxyribose-phosphate aldolase</fullName>
        <ecNumber evidence="3 7">4.1.2.4</ecNumber>
    </recommendedName>
</protein>
<keyword evidence="5" id="KW-0704">Schiff base</keyword>
<feature type="region of interest" description="Disordered" evidence="8">
    <location>
        <begin position="1"/>
        <end position="20"/>
    </location>
</feature>
<dbReference type="GO" id="GO:0004139">
    <property type="term" value="F:deoxyribose-phosphate aldolase activity"/>
    <property type="evidence" value="ECO:0007669"/>
    <property type="project" value="UniProtKB-UniRule"/>
</dbReference>
<dbReference type="GO" id="GO:0005737">
    <property type="term" value="C:cytoplasm"/>
    <property type="evidence" value="ECO:0007669"/>
    <property type="project" value="InterPro"/>
</dbReference>
<gene>
    <name evidence="9" type="primary">deoC</name>
    <name evidence="9" type="ORF">ENW50_04505</name>
</gene>
<dbReference type="PANTHER" id="PTHR10889">
    <property type="entry name" value="DEOXYRIBOSE-PHOSPHATE ALDOLASE"/>
    <property type="match status" value="1"/>
</dbReference>
<evidence type="ECO:0000256" key="7">
    <source>
        <dbReference type="NCBIfam" id="TIGR00126"/>
    </source>
</evidence>
<evidence type="ECO:0000256" key="2">
    <source>
        <dbReference type="ARBA" id="ARBA00009473"/>
    </source>
</evidence>